<comment type="similarity">
    <text evidence="2">Belongs to the glutamate-gated ion channel (TC 1.A.10.1) family.</text>
</comment>
<evidence type="ECO:0000256" key="1">
    <source>
        <dbReference type="ARBA" id="ARBA00004651"/>
    </source>
</evidence>
<dbReference type="GO" id="GO:0005886">
    <property type="term" value="C:plasma membrane"/>
    <property type="evidence" value="ECO:0007669"/>
    <property type="project" value="UniProtKB-SubCell"/>
</dbReference>
<dbReference type="AlphaFoldDB" id="A0AAU9V9M9"/>
<evidence type="ECO:0000256" key="6">
    <source>
        <dbReference type="ARBA" id="ARBA00023136"/>
    </source>
</evidence>
<organism evidence="11 12">
    <name type="scientific">Euphydryas editha</name>
    <name type="common">Edith's checkerspot</name>
    <dbReference type="NCBI Taxonomy" id="104508"/>
    <lineage>
        <taxon>Eukaryota</taxon>
        <taxon>Metazoa</taxon>
        <taxon>Ecdysozoa</taxon>
        <taxon>Arthropoda</taxon>
        <taxon>Hexapoda</taxon>
        <taxon>Insecta</taxon>
        <taxon>Pterygota</taxon>
        <taxon>Neoptera</taxon>
        <taxon>Endopterygota</taxon>
        <taxon>Lepidoptera</taxon>
        <taxon>Glossata</taxon>
        <taxon>Ditrysia</taxon>
        <taxon>Papilionoidea</taxon>
        <taxon>Nymphalidae</taxon>
        <taxon>Nymphalinae</taxon>
        <taxon>Euphydryas</taxon>
    </lineage>
</organism>
<evidence type="ECO:0000256" key="4">
    <source>
        <dbReference type="ARBA" id="ARBA00022692"/>
    </source>
</evidence>
<dbReference type="Pfam" id="PF00060">
    <property type="entry name" value="Lig_chan"/>
    <property type="match status" value="1"/>
</dbReference>
<dbReference type="GO" id="GO:0015276">
    <property type="term" value="F:ligand-gated monoatomic ion channel activity"/>
    <property type="evidence" value="ECO:0007669"/>
    <property type="project" value="InterPro"/>
</dbReference>
<keyword evidence="8" id="KW-0325">Glycoprotein</keyword>
<evidence type="ECO:0000313" key="12">
    <source>
        <dbReference type="Proteomes" id="UP001153954"/>
    </source>
</evidence>
<comment type="subcellular location">
    <subcellularLocation>
        <location evidence="1">Cell membrane</location>
        <topology evidence="1">Multi-pass membrane protein</topology>
    </subcellularLocation>
</comment>
<dbReference type="GO" id="GO:0050906">
    <property type="term" value="P:detection of stimulus involved in sensory perception"/>
    <property type="evidence" value="ECO:0007669"/>
    <property type="project" value="UniProtKB-ARBA"/>
</dbReference>
<name>A0AAU9V9M9_EUPED</name>
<feature type="domain" description="Ionotropic glutamate receptor C-terminal" evidence="10">
    <location>
        <begin position="339"/>
        <end position="436"/>
    </location>
</feature>
<keyword evidence="3" id="KW-1003">Cell membrane</keyword>
<sequence>MNTASYDLLIMVNSYKDFKSIVEALNATEMRFDQNILIALPDIRRKNNQNLGFCDNNFNYKRNKISKSHRYQKMNCKQPHSFVKSNVCNDTEYEISYYRSSERFKNLTRYRTYKGYKGNVDTIFPLWRSSLLNYNYSRTFRVLSAEISFKNIKKMSENKMVSFDTNLNIYVMQVFKMRSNSTLFVAFLGAWNERQSMQFVSPPYPVEARNLMGEMFIVGKCNSSIEGFTKSDEDTSPPDLLDNLIDFLAPRLNATLQTRYYGKLGYRTYEGVWTGLLGALVEHSVDIALEPVTAMPSHQADFDFIFPISKTMYNIYIRHQETSAIRDIFLAPFNPKLICCVICVALIASMTIFIISNMTLHVGCRRISCTDAIIWSMGILCQQGSCWRPSNPAASVLLIVYLLFALVTYNAYAAFITSVLSVRVANVGSLSDVLQSPNIKIGYVRNGADQMYLMSTKDVQLNAFYIRGYSEAENLVSSTEEGLIRAAMQDYAFFSGQRAARTTIRSLSQARGRCALRELPVLSTSAQLAFPLPSGSPYARPVLVSLLQLRSGGILPRLESVLVPSMPQCKPSSGFASARAADVMSALLVILTGYIAAILIGLAEFSWNKRKEIKRHLRRRLRQVYK</sequence>
<keyword evidence="4 9" id="KW-0812">Transmembrane</keyword>
<protein>
    <recommendedName>
        <fullName evidence="10">Ionotropic glutamate receptor C-terminal domain-containing protein</fullName>
    </recommendedName>
</protein>
<evidence type="ECO:0000256" key="7">
    <source>
        <dbReference type="ARBA" id="ARBA00023170"/>
    </source>
</evidence>
<gene>
    <name evidence="11" type="ORF">EEDITHA_LOCUS22127</name>
</gene>
<keyword evidence="5 9" id="KW-1133">Transmembrane helix</keyword>
<evidence type="ECO:0000256" key="2">
    <source>
        <dbReference type="ARBA" id="ARBA00008685"/>
    </source>
</evidence>
<dbReference type="Proteomes" id="UP001153954">
    <property type="component" value="Unassembled WGS sequence"/>
</dbReference>
<dbReference type="InterPro" id="IPR052192">
    <property type="entry name" value="Insect_Ionotropic_Sensory_Rcpt"/>
</dbReference>
<evidence type="ECO:0000313" key="11">
    <source>
        <dbReference type="EMBL" id="CAH2108164.1"/>
    </source>
</evidence>
<feature type="transmembrane region" description="Helical" evidence="9">
    <location>
        <begin position="583"/>
        <end position="605"/>
    </location>
</feature>
<dbReference type="InterPro" id="IPR001320">
    <property type="entry name" value="Iontro_rcpt_C"/>
</dbReference>
<reference evidence="11" key="1">
    <citation type="submission" date="2022-03" db="EMBL/GenBank/DDBJ databases">
        <authorList>
            <person name="Tunstrom K."/>
        </authorList>
    </citation>
    <scope>NUCLEOTIDE SEQUENCE</scope>
</reference>
<proteinExistence type="inferred from homology"/>
<dbReference type="EMBL" id="CAKOGL010000031">
    <property type="protein sequence ID" value="CAH2108164.1"/>
    <property type="molecule type" value="Genomic_DNA"/>
</dbReference>
<evidence type="ECO:0000256" key="9">
    <source>
        <dbReference type="SAM" id="Phobius"/>
    </source>
</evidence>
<dbReference type="PANTHER" id="PTHR42643">
    <property type="entry name" value="IONOTROPIC RECEPTOR 20A-RELATED"/>
    <property type="match status" value="1"/>
</dbReference>
<evidence type="ECO:0000259" key="10">
    <source>
        <dbReference type="Pfam" id="PF00060"/>
    </source>
</evidence>
<feature type="transmembrane region" description="Helical" evidence="9">
    <location>
        <begin position="393"/>
        <end position="412"/>
    </location>
</feature>
<evidence type="ECO:0000256" key="3">
    <source>
        <dbReference type="ARBA" id="ARBA00022475"/>
    </source>
</evidence>
<evidence type="ECO:0000256" key="5">
    <source>
        <dbReference type="ARBA" id="ARBA00022989"/>
    </source>
</evidence>
<dbReference type="PANTHER" id="PTHR42643:SF33">
    <property type="entry name" value="GLUTAMATE RECEPTOR 2-LIKE PROTEIN"/>
    <property type="match status" value="1"/>
</dbReference>
<keyword evidence="12" id="KW-1185">Reference proteome</keyword>
<dbReference type="SUPFAM" id="SSF53850">
    <property type="entry name" value="Periplasmic binding protein-like II"/>
    <property type="match status" value="1"/>
</dbReference>
<keyword evidence="6 9" id="KW-0472">Membrane</keyword>
<keyword evidence="7" id="KW-0675">Receptor</keyword>
<dbReference type="Gene3D" id="3.40.190.10">
    <property type="entry name" value="Periplasmic binding protein-like II"/>
    <property type="match status" value="1"/>
</dbReference>
<comment type="caution">
    <text evidence="11">The sequence shown here is derived from an EMBL/GenBank/DDBJ whole genome shotgun (WGS) entry which is preliminary data.</text>
</comment>
<accession>A0AAU9V9M9</accession>
<evidence type="ECO:0000256" key="8">
    <source>
        <dbReference type="ARBA" id="ARBA00023180"/>
    </source>
</evidence>
<feature type="transmembrane region" description="Helical" evidence="9">
    <location>
        <begin position="335"/>
        <end position="356"/>
    </location>
</feature>
<dbReference type="Gene3D" id="1.10.287.70">
    <property type="match status" value="1"/>
</dbReference>